<dbReference type="Proteomes" id="UP000469558">
    <property type="component" value="Unassembled WGS sequence"/>
</dbReference>
<evidence type="ECO:0000256" key="2">
    <source>
        <dbReference type="ARBA" id="ARBA00013194"/>
    </source>
</evidence>
<dbReference type="EC" id="5.2.1.8" evidence="2 5"/>
<organism evidence="7 8">
    <name type="scientific">Lachnellula suecica</name>
    <dbReference type="NCBI Taxonomy" id="602035"/>
    <lineage>
        <taxon>Eukaryota</taxon>
        <taxon>Fungi</taxon>
        <taxon>Dikarya</taxon>
        <taxon>Ascomycota</taxon>
        <taxon>Pezizomycotina</taxon>
        <taxon>Leotiomycetes</taxon>
        <taxon>Helotiales</taxon>
        <taxon>Lachnaceae</taxon>
        <taxon>Lachnellula</taxon>
    </lineage>
</organism>
<sequence>MGVTKEIISEGSGASPSVGDKVTIQYTGWLKDDAASNGKGKHTNADVAITRFDSSVGRGPFVVDIGVGQVIKGWDEGVTQMKLGEKATLHITPDFGYGSRDVELQKIEKK</sequence>
<accession>A0A8T9CJQ0</accession>
<dbReference type="PANTHER" id="PTHR43811:SF19">
    <property type="entry name" value="39 KDA FK506-BINDING NUCLEAR PROTEIN"/>
    <property type="match status" value="1"/>
</dbReference>
<evidence type="ECO:0000313" key="7">
    <source>
        <dbReference type="EMBL" id="TVY85426.1"/>
    </source>
</evidence>
<proteinExistence type="predicted"/>
<protein>
    <recommendedName>
        <fullName evidence="2 5">peptidylprolyl isomerase</fullName>
        <ecNumber evidence="2 5">5.2.1.8</ecNumber>
    </recommendedName>
</protein>
<dbReference type="PANTHER" id="PTHR43811">
    <property type="entry name" value="FKBP-TYPE PEPTIDYL-PROLYL CIS-TRANS ISOMERASE FKPA"/>
    <property type="match status" value="1"/>
</dbReference>
<dbReference type="OrthoDB" id="1902587at2759"/>
<evidence type="ECO:0000256" key="3">
    <source>
        <dbReference type="ARBA" id="ARBA00023110"/>
    </source>
</evidence>
<evidence type="ECO:0000313" key="8">
    <source>
        <dbReference type="Proteomes" id="UP000469558"/>
    </source>
</evidence>
<keyword evidence="4 5" id="KW-0413">Isomerase</keyword>
<reference evidence="7 8" key="1">
    <citation type="submission" date="2018-05" db="EMBL/GenBank/DDBJ databases">
        <title>Genome sequencing and assembly of the regulated plant pathogen Lachnellula willkommii and related sister species for the development of diagnostic species identification markers.</title>
        <authorList>
            <person name="Giroux E."/>
            <person name="Bilodeau G."/>
        </authorList>
    </citation>
    <scope>NUCLEOTIDE SEQUENCE [LARGE SCALE GENOMIC DNA]</scope>
    <source>
        <strain evidence="7 8">CBS 268.59</strain>
    </source>
</reference>
<evidence type="ECO:0000256" key="4">
    <source>
        <dbReference type="ARBA" id="ARBA00023235"/>
    </source>
</evidence>
<dbReference type="AlphaFoldDB" id="A0A8T9CJQ0"/>
<dbReference type="Pfam" id="PF00254">
    <property type="entry name" value="FKBP_C"/>
    <property type="match status" value="1"/>
</dbReference>
<dbReference type="InterPro" id="IPR046357">
    <property type="entry name" value="PPIase_dom_sf"/>
</dbReference>
<keyword evidence="3 5" id="KW-0697">Rotamase</keyword>
<dbReference type="SUPFAM" id="SSF54534">
    <property type="entry name" value="FKBP-like"/>
    <property type="match status" value="1"/>
</dbReference>
<name>A0A8T9CJQ0_9HELO</name>
<dbReference type="EMBL" id="QGMK01000008">
    <property type="protein sequence ID" value="TVY85426.1"/>
    <property type="molecule type" value="Genomic_DNA"/>
</dbReference>
<dbReference type="PROSITE" id="PS50059">
    <property type="entry name" value="FKBP_PPIASE"/>
    <property type="match status" value="1"/>
</dbReference>
<dbReference type="Gene3D" id="3.10.50.40">
    <property type="match status" value="1"/>
</dbReference>
<evidence type="ECO:0000256" key="5">
    <source>
        <dbReference type="PROSITE-ProRule" id="PRU00277"/>
    </source>
</evidence>
<comment type="caution">
    <text evidence="7">The sequence shown here is derived from an EMBL/GenBank/DDBJ whole genome shotgun (WGS) entry which is preliminary data.</text>
</comment>
<dbReference type="GO" id="GO:0003755">
    <property type="term" value="F:peptidyl-prolyl cis-trans isomerase activity"/>
    <property type="evidence" value="ECO:0007669"/>
    <property type="project" value="UniProtKB-KW"/>
</dbReference>
<comment type="catalytic activity">
    <reaction evidence="1 5">
        <text>[protein]-peptidylproline (omega=180) = [protein]-peptidylproline (omega=0)</text>
        <dbReference type="Rhea" id="RHEA:16237"/>
        <dbReference type="Rhea" id="RHEA-COMP:10747"/>
        <dbReference type="Rhea" id="RHEA-COMP:10748"/>
        <dbReference type="ChEBI" id="CHEBI:83833"/>
        <dbReference type="ChEBI" id="CHEBI:83834"/>
        <dbReference type="EC" id="5.2.1.8"/>
    </reaction>
</comment>
<evidence type="ECO:0000259" key="6">
    <source>
        <dbReference type="PROSITE" id="PS50059"/>
    </source>
</evidence>
<gene>
    <name evidence="7" type="primary">FPR1</name>
    <name evidence="7" type="ORF">LSUE1_G000482</name>
</gene>
<dbReference type="InterPro" id="IPR001179">
    <property type="entry name" value="PPIase_FKBP_dom"/>
</dbReference>
<evidence type="ECO:0000256" key="1">
    <source>
        <dbReference type="ARBA" id="ARBA00000971"/>
    </source>
</evidence>
<keyword evidence="8" id="KW-1185">Reference proteome</keyword>
<feature type="domain" description="PPIase FKBP-type" evidence="6">
    <location>
        <begin position="19"/>
        <end position="110"/>
    </location>
</feature>